<organism evidence="2 3">
    <name type="scientific">Glycomyces rutgersensis</name>
    <dbReference type="NCBI Taxonomy" id="58115"/>
    <lineage>
        <taxon>Bacteria</taxon>
        <taxon>Bacillati</taxon>
        <taxon>Actinomycetota</taxon>
        <taxon>Actinomycetes</taxon>
        <taxon>Glycomycetales</taxon>
        <taxon>Glycomycetaceae</taxon>
        <taxon>Glycomyces</taxon>
    </lineage>
</organism>
<dbReference type="Proteomes" id="UP001501584">
    <property type="component" value="Unassembled WGS sequence"/>
</dbReference>
<proteinExistence type="predicted"/>
<name>A0ABN3FJ60_9ACTN</name>
<dbReference type="EMBL" id="BAAASX010000002">
    <property type="protein sequence ID" value="GAA2331202.1"/>
    <property type="molecule type" value="Genomic_DNA"/>
</dbReference>
<gene>
    <name evidence="2" type="ORF">GCM10010403_23750</name>
</gene>
<protein>
    <submittedName>
        <fullName evidence="2">Uncharacterized protein</fullName>
    </submittedName>
</protein>
<evidence type="ECO:0000313" key="2">
    <source>
        <dbReference type="EMBL" id="GAA2331202.1"/>
    </source>
</evidence>
<evidence type="ECO:0000313" key="3">
    <source>
        <dbReference type="Proteomes" id="UP001501584"/>
    </source>
</evidence>
<sequence>MRSSSGASNAGACASARCRLIGSRPTLANRREAEGGSGVPGRRETESLSTTVTYLTCDAHYVSSNDVGQYLKGTCPADEPATEEAT</sequence>
<feature type="region of interest" description="Disordered" evidence="1">
    <location>
        <begin position="24"/>
        <end position="48"/>
    </location>
</feature>
<reference evidence="2 3" key="1">
    <citation type="journal article" date="2019" name="Int. J. Syst. Evol. Microbiol.">
        <title>The Global Catalogue of Microorganisms (GCM) 10K type strain sequencing project: providing services to taxonomists for standard genome sequencing and annotation.</title>
        <authorList>
            <consortium name="The Broad Institute Genomics Platform"/>
            <consortium name="The Broad Institute Genome Sequencing Center for Infectious Disease"/>
            <person name="Wu L."/>
            <person name="Ma J."/>
        </authorList>
    </citation>
    <scope>NUCLEOTIDE SEQUENCE [LARGE SCALE GENOMIC DNA]</scope>
    <source>
        <strain evidence="2 3">JCM 6238</strain>
    </source>
</reference>
<evidence type="ECO:0000256" key="1">
    <source>
        <dbReference type="SAM" id="MobiDB-lite"/>
    </source>
</evidence>
<comment type="caution">
    <text evidence="2">The sequence shown here is derived from an EMBL/GenBank/DDBJ whole genome shotgun (WGS) entry which is preliminary data.</text>
</comment>
<accession>A0ABN3FJ60</accession>
<keyword evidence="3" id="KW-1185">Reference proteome</keyword>